<dbReference type="Pfam" id="PF01590">
    <property type="entry name" value="GAF"/>
    <property type="match status" value="1"/>
</dbReference>
<dbReference type="InterPro" id="IPR000014">
    <property type="entry name" value="PAS"/>
</dbReference>
<dbReference type="PANTHER" id="PTHR44757:SF2">
    <property type="entry name" value="BIOFILM ARCHITECTURE MAINTENANCE PROTEIN MBAA"/>
    <property type="match status" value="1"/>
</dbReference>
<dbReference type="Proteomes" id="UP001056708">
    <property type="component" value="Chromosome"/>
</dbReference>
<dbReference type="PROSITE" id="PS50046">
    <property type="entry name" value="PHYTOCHROME_2"/>
    <property type="match status" value="1"/>
</dbReference>
<organism evidence="4 5">
    <name type="scientific">Phormidium yuhuli AB48</name>
    <dbReference type="NCBI Taxonomy" id="2940671"/>
    <lineage>
        <taxon>Bacteria</taxon>
        <taxon>Bacillati</taxon>
        <taxon>Cyanobacteriota</taxon>
        <taxon>Cyanophyceae</taxon>
        <taxon>Oscillatoriophycideae</taxon>
        <taxon>Oscillatoriales</taxon>
        <taxon>Oscillatoriaceae</taxon>
        <taxon>Phormidium</taxon>
        <taxon>Phormidium yuhuli</taxon>
    </lineage>
</organism>
<dbReference type="SMART" id="SM00065">
    <property type="entry name" value="GAF"/>
    <property type="match status" value="1"/>
</dbReference>
<feature type="domain" description="PAS" evidence="2">
    <location>
        <begin position="343"/>
        <end position="413"/>
    </location>
</feature>
<reference evidence="4" key="1">
    <citation type="submission" date="2022-06" db="EMBL/GenBank/DDBJ databases">
        <title>Genome sequence of Phormidium yuhuli AB48 isolated from an industrial photobioreactor environment.</title>
        <authorList>
            <person name="Qiu Y."/>
            <person name="Noonan A.J.C."/>
            <person name="Dofher K."/>
            <person name="Koch M."/>
            <person name="Kieft B."/>
            <person name="Lin X."/>
            <person name="Ziels R.M."/>
            <person name="Hallam S.J."/>
        </authorList>
    </citation>
    <scope>NUCLEOTIDE SEQUENCE</scope>
    <source>
        <strain evidence="4">AB48</strain>
    </source>
</reference>
<feature type="domain" description="PAC" evidence="3">
    <location>
        <begin position="416"/>
        <end position="456"/>
    </location>
</feature>
<evidence type="ECO:0000259" key="3">
    <source>
        <dbReference type="PROSITE" id="PS50113"/>
    </source>
</evidence>
<dbReference type="Gene3D" id="3.30.450.40">
    <property type="match status" value="1"/>
</dbReference>
<evidence type="ECO:0000259" key="2">
    <source>
        <dbReference type="PROSITE" id="PS50112"/>
    </source>
</evidence>
<sequence length="456" mass="51962">MSDRPHSSPDHDAAPPFAIAQHLSASLLNLSYARSLPQLLESAVTEVQSLLDCDRVIVYQLTEPNWGTIIAEALRPPASVSLHHQIQDICFQPSDIPQSTHMINDVSQESFSPCYLNLLDHFQIKSYLLNPLQPHGQPLWGWLMAHHCDRPRAWTPEQQDVSQKLAEYLSLRLNQLFEHQHLSNENQELRTQLEHQAQLLAQQGHALQSLQQTERWQQHILGHINEAAVIVDGRGHVLYWSPQAETLYNIDAEQIIGQPLATYCQVLEPSPLHDAHPTSFPQDNWRRTVITRRQDGQKLWVEVWAQRLASSPSPERSPTPAAWLATLRPIQDPHLLQVAPEPQLEEFSLIVKSAPVGLLLADPLGACRYVNPHWCQITGLSLEESLDYGWLTPIHPGDRDRVFQAWDPALNQHQPLTLQYRLLRQDQSLCWISGHLVPFYDSQDSLIGYVGTFRDI</sequence>
<dbReference type="PROSITE" id="PS50113">
    <property type="entry name" value="PAC"/>
    <property type="match status" value="1"/>
</dbReference>
<keyword evidence="5" id="KW-1185">Reference proteome</keyword>
<dbReference type="InterPro" id="IPR029016">
    <property type="entry name" value="GAF-like_dom_sf"/>
</dbReference>
<evidence type="ECO:0000313" key="5">
    <source>
        <dbReference type="Proteomes" id="UP001056708"/>
    </source>
</evidence>
<evidence type="ECO:0000259" key="1">
    <source>
        <dbReference type="PROSITE" id="PS50046"/>
    </source>
</evidence>
<dbReference type="Pfam" id="PF00989">
    <property type="entry name" value="PAS"/>
    <property type="match status" value="1"/>
</dbReference>
<feature type="domain" description="PAS" evidence="2">
    <location>
        <begin position="213"/>
        <end position="270"/>
    </location>
</feature>
<dbReference type="SUPFAM" id="SSF55785">
    <property type="entry name" value="PYP-like sensor domain (PAS domain)"/>
    <property type="match status" value="2"/>
</dbReference>
<dbReference type="InterPro" id="IPR052155">
    <property type="entry name" value="Biofilm_reg_signaling"/>
</dbReference>
<dbReference type="InterPro" id="IPR016132">
    <property type="entry name" value="Phyto_chromo_attachment"/>
</dbReference>
<dbReference type="SMART" id="SM00091">
    <property type="entry name" value="PAS"/>
    <property type="match status" value="2"/>
</dbReference>
<dbReference type="InterPro" id="IPR013767">
    <property type="entry name" value="PAS_fold"/>
</dbReference>
<dbReference type="Gene3D" id="3.30.450.20">
    <property type="entry name" value="PAS domain"/>
    <property type="match status" value="2"/>
</dbReference>
<name>A0ABY5APL3_9CYAN</name>
<accession>A0ABY5APL3</accession>
<dbReference type="Pfam" id="PF08447">
    <property type="entry name" value="PAS_3"/>
    <property type="match status" value="1"/>
</dbReference>
<dbReference type="InterPro" id="IPR000700">
    <property type="entry name" value="PAS-assoc_C"/>
</dbReference>
<dbReference type="PROSITE" id="PS50112">
    <property type="entry name" value="PAS"/>
    <property type="match status" value="2"/>
</dbReference>
<evidence type="ECO:0000313" key="4">
    <source>
        <dbReference type="EMBL" id="USR91155.1"/>
    </source>
</evidence>
<dbReference type="RefSeq" id="WP_252663186.1">
    <property type="nucleotide sequence ID" value="NZ_CP098611.1"/>
</dbReference>
<dbReference type="SUPFAM" id="SSF55781">
    <property type="entry name" value="GAF domain-like"/>
    <property type="match status" value="1"/>
</dbReference>
<dbReference type="InterPro" id="IPR013655">
    <property type="entry name" value="PAS_fold_3"/>
</dbReference>
<gene>
    <name evidence="4" type="ORF">NEA10_20410</name>
</gene>
<protein>
    <submittedName>
        <fullName evidence="4">PAS domain-containing protein</fullName>
    </submittedName>
</protein>
<dbReference type="CDD" id="cd00130">
    <property type="entry name" value="PAS"/>
    <property type="match status" value="2"/>
</dbReference>
<dbReference type="InterPro" id="IPR003018">
    <property type="entry name" value="GAF"/>
</dbReference>
<feature type="domain" description="Phytochrome chromophore attachment site" evidence="1">
    <location>
        <begin position="35"/>
        <end position="168"/>
    </location>
</feature>
<dbReference type="InterPro" id="IPR035965">
    <property type="entry name" value="PAS-like_dom_sf"/>
</dbReference>
<proteinExistence type="predicted"/>
<dbReference type="PANTHER" id="PTHR44757">
    <property type="entry name" value="DIGUANYLATE CYCLASE DGCP"/>
    <property type="match status" value="1"/>
</dbReference>
<dbReference type="EMBL" id="CP098611">
    <property type="protein sequence ID" value="USR91155.1"/>
    <property type="molecule type" value="Genomic_DNA"/>
</dbReference>
<dbReference type="NCBIfam" id="TIGR00229">
    <property type="entry name" value="sensory_box"/>
    <property type="match status" value="2"/>
</dbReference>